<dbReference type="Gene3D" id="1.10.1200.10">
    <property type="entry name" value="ACP-like"/>
    <property type="match status" value="1"/>
</dbReference>
<dbReference type="PROSITE" id="PS52004">
    <property type="entry name" value="KS3_2"/>
    <property type="match status" value="1"/>
</dbReference>
<gene>
    <name evidence="7" type="ORF">ACFPCV_18475</name>
</gene>
<dbReference type="RefSeq" id="WP_378057447.1">
    <property type="nucleotide sequence ID" value="NZ_JBHSIS010000007.1"/>
</dbReference>
<dbReference type="InterPro" id="IPR014030">
    <property type="entry name" value="Ketoacyl_synth_N"/>
</dbReference>
<evidence type="ECO:0000259" key="6">
    <source>
        <dbReference type="PROSITE" id="PS52004"/>
    </source>
</evidence>
<dbReference type="Pfam" id="PF00550">
    <property type="entry name" value="PP-binding"/>
    <property type="match status" value="1"/>
</dbReference>
<dbReference type="Proteomes" id="UP001595859">
    <property type="component" value="Unassembled WGS sequence"/>
</dbReference>
<dbReference type="PROSITE" id="PS00606">
    <property type="entry name" value="KS3_1"/>
    <property type="match status" value="1"/>
</dbReference>
<dbReference type="SMART" id="SM00825">
    <property type="entry name" value="PKS_KS"/>
    <property type="match status" value="1"/>
</dbReference>
<evidence type="ECO:0000313" key="7">
    <source>
        <dbReference type="EMBL" id="MFC4855501.1"/>
    </source>
</evidence>
<feature type="domain" description="Carrier" evidence="5">
    <location>
        <begin position="691"/>
        <end position="766"/>
    </location>
</feature>
<dbReference type="InterPro" id="IPR050091">
    <property type="entry name" value="PKS_NRPS_Biosynth_Enz"/>
</dbReference>
<evidence type="ECO:0000259" key="5">
    <source>
        <dbReference type="PROSITE" id="PS50075"/>
    </source>
</evidence>
<reference evidence="8" key="1">
    <citation type="journal article" date="2019" name="Int. J. Syst. Evol. Microbiol.">
        <title>The Global Catalogue of Microorganisms (GCM) 10K type strain sequencing project: providing services to taxonomists for standard genome sequencing and annotation.</title>
        <authorList>
            <consortium name="The Broad Institute Genomics Platform"/>
            <consortium name="The Broad Institute Genome Sequencing Center for Infectious Disease"/>
            <person name="Wu L."/>
            <person name="Ma J."/>
        </authorList>
    </citation>
    <scope>NUCLEOTIDE SEQUENCE [LARGE SCALE GENOMIC DNA]</scope>
    <source>
        <strain evidence="8">ZS-22-S1</strain>
    </source>
</reference>
<evidence type="ECO:0000256" key="3">
    <source>
        <dbReference type="ARBA" id="ARBA00022679"/>
    </source>
</evidence>
<dbReference type="Pfam" id="PF22621">
    <property type="entry name" value="CurL-like_PKS_C"/>
    <property type="match status" value="1"/>
</dbReference>
<dbReference type="PROSITE" id="PS50075">
    <property type="entry name" value="CARRIER"/>
    <property type="match status" value="1"/>
</dbReference>
<evidence type="ECO:0000256" key="2">
    <source>
        <dbReference type="ARBA" id="ARBA00022553"/>
    </source>
</evidence>
<dbReference type="Pfam" id="PF00109">
    <property type="entry name" value="ketoacyl-synt"/>
    <property type="match status" value="1"/>
</dbReference>
<sequence>MSADQTREQKLVEYLKRVTGDLVEAKERLAAVEAAAAEPLAVVGMSCRLPGGGDTPARYWQALQDGVDAMAEVPPDRWRAADYLDPDPTAPGKAYTQRGGFLPDIAGWDAAFFGISPQEALRIDPQHRLLFELVWEALEDAGIPAESLRGTRTGVFLGLVDSRQYLQLEAEAEGAASIDDPYLTMGGSASAAAGRLAYQFDLRGPVMTVDTACSSSLVALDLAVQSLRRGEIDHAIVCSSSAIIHPVYFVQFSKMGMLAPDGKAKVFDEDGNGYTLGEGGGAVILTRASDAGERRVHALIRGSAVNSDGRSNGLTAPNKVAQIAVLRSALANAGLKPDDIDFLEAQGTGSALGDAIEFGALLEVFGDRSADHPLLVGAVKANIGHLVASSGLASLIKAIQAVKHGEVPGNLHLTKPNPVVTLDGPVRPVQSSQPLPGAPRRAGVSAFGWSGTNAHVIVEQPPAVARESAPEREWQLLPLSAASEAGLVALAAKLADHLESTPGGTLADVAHTVQTGRSALRVRKALVCRDIADAVAQLRAGFTGTQAPVSKQALGFVPDGDDWAEALAAVEPAFDAGEPVAALGRLLPIAASGSAGELAGRVDVVLAVDPGAGHVALRTGSRPEWLAVLGRLWELGVPVAWPGAGQFVDLPTYPFQRTRFWPNHTPTPFAREETVTTERFARPDLRTPFLPAGTPTERMVTEVWQEHLGIEAIGVNDPFFELGGTSMIGVAVVSRLAKEFDVELSAATLFERPTAAQFAELLDSLTADVAPRPATVDAQAARGARRRAIAQARKGAA</sequence>
<name>A0ABV9S4I1_9PSEU</name>
<keyword evidence="4" id="KW-0511">Multifunctional enzyme</keyword>
<dbReference type="SUPFAM" id="SSF47336">
    <property type="entry name" value="ACP-like"/>
    <property type="match status" value="1"/>
</dbReference>
<evidence type="ECO:0000256" key="1">
    <source>
        <dbReference type="ARBA" id="ARBA00022450"/>
    </source>
</evidence>
<dbReference type="SUPFAM" id="SSF53901">
    <property type="entry name" value="Thiolase-like"/>
    <property type="match status" value="1"/>
</dbReference>
<dbReference type="InterPro" id="IPR009081">
    <property type="entry name" value="PP-bd_ACP"/>
</dbReference>
<dbReference type="Gene3D" id="3.40.47.10">
    <property type="match status" value="1"/>
</dbReference>
<keyword evidence="8" id="KW-1185">Reference proteome</keyword>
<dbReference type="InterPro" id="IPR016039">
    <property type="entry name" value="Thiolase-like"/>
</dbReference>
<dbReference type="Pfam" id="PF02801">
    <property type="entry name" value="Ketoacyl-synt_C"/>
    <property type="match status" value="1"/>
</dbReference>
<dbReference type="SMART" id="SM00823">
    <property type="entry name" value="PKS_PP"/>
    <property type="match status" value="1"/>
</dbReference>
<dbReference type="PANTHER" id="PTHR43775">
    <property type="entry name" value="FATTY ACID SYNTHASE"/>
    <property type="match status" value="1"/>
</dbReference>
<dbReference type="InterPro" id="IPR036736">
    <property type="entry name" value="ACP-like_sf"/>
</dbReference>
<dbReference type="InterPro" id="IPR015083">
    <property type="entry name" value="NorB/c/GfsB-D-like_docking"/>
</dbReference>
<keyword evidence="3" id="KW-0808">Transferase</keyword>
<dbReference type="InterPro" id="IPR014031">
    <property type="entry name" value="Ketoacyl_synth_C"/>
</dbReference>
<comment type="caution">
    <text evidence="7">The sequence shown here is derived from an EMBL/GenBank/DDBJ whole genome shotgun (WGS) entry which is preliminary data.</text>
</comment>
<dbReference type="PANTHER" id="PTHR43775:SF37">
    <property type="entry name" value="SI:DKEY-61P9.11"/>
    <property type="match status" value="1"/>
</dbReference>
<evidence type="ECO:0000256" key="4">
    <source>
        <dbReference type="ARBA" id="ARBA00023268"/>
    </source>
</evidence>
<keyword evidence="1" id="KW-0596">Phosphopantetheine</keyword>
<dbReference type="InterPro" id="IPR018201">
    <property type="entry name" value="Ketoacyl_synth_AS"/>
</dbReference>
<dbReference type="EMBL" id="JBHSIS010000007">
    <property type="protein sequence ID" value="MFC4855501.1"/>
    <property type="molecule type" value="Genomic_DNA"/>
</dbReference>
<protein>
    <submittedName>
        <fullName evidence="7">Beta-ketoacyl synthase N-terminal-like domain-containing protein</fullName>
    </submittedName>
</protein>
<organism evidence="7 8">
    <name type="scientific">Actinophytocola glycyrrhizae</name>
    <dbReference type="NCBI Taxonomy" id="2044873"/>
    <lineage>
        <taxon>Bacteria</taxon>
        <taxon>Bacillati</taxon>
        <taxon>Actinomycetota</taxon>
        <taxon>Actinomycetes</taxon>
        <taxon>Pseudonocardiales</taxon>
        <taxon>Pseudonocardiaceae</taxon>
    </lineage>
</organism>
<dbReference type="Gene3D" id="3.30.70.3290">
    <property type="match status" value="2"/>
</dbReference>
<keyword evidence="2" id="KW-0597">Phosphoprotein</keyword>
<dbReference type="InterPro" id="IPR020841">
    <property type="entry name" value="PKS_Beta-ketoAc_synthase_dom"/>
</dbReference>
<evidence type="ECO:0000313" key="8">
    <source>
        <dbReference type="Proteomes" id="UP001595859"/>
    </source>
</evidence>
<dbReference type="Pfam" id="PF08990">
    <property type="entry name" value="Docking"/>
    <property type="match status" value="1"/>
</dbReference>
<accession>A0ABV9S4I1</accession>
<proteinExistence type="predicted"/>
<dbReference type="CDD" id="cd00833">
    <property type="entry name" value="PKS"/>
    <property type="match status" value="1"/>
</dbReference>
<feature type="domain" description="Ketosynthase family 3 (KS3)" evidence="6">
    <location>
        <begin position="37"/>
        <end position="460"/>
    </location>
</feature>
<dbReference type="InterPro" id="IPR020806">
    <property type="entry name" value="PKS_PP-bd"/>
</dbReference>